<gene>
    <name evidence="3" type="ORF">BCF38_104287</name>
    <name evidence="4" type="ORF">SAMN05421539_104287</name>
</gene>
<organism evidence="4 6">
    <name type="scientific">Jannaschia seohaensis</name>
    <dbReference type="NCBI Taxonomy" id="475081"/>
    <lineage>
        <taxon>Bacteria</taxon>
        <taxon>Pseudomonadati</taxon>
        <taxon>Pseudomonadota</taxon>
        <taxon>Alphaproteobacteria</taxon>
        <taxon>Rhodobacterales</taxon>
        <taxon>Roseobacteraceae</taxon>
        <taxon>Jannaschia</taxon>
    </lineage>
</organism>
<dbReference type="InterPro" id="IPR002059">
    <property type="entry name" value="CSP_DNA-bd"/>
</dbReference>
<dbReference type="SMART" id="SM00357">
    <property type="entry name" value="CSP"/>
    <property type="match status" value="2"/>
</dbReference>
<dbReference type="GO" id="GO:0005829">
    <property type="term" value="C:cytosol"/>
    <property type="evidence" value="ECO:0007669"/>
    <property type="project" value="UniProtKB-ARBA"/>
</dbReference>
<name>A0A2Y9C7L5_9RHOB</name>
<dbReference type="EMBL" id="QGDJ01000004">
    <property type="protein sequence ID" value="PWJ19351.1"/>
    <property type="molecule type" value="Genomic_DNA"/>
</dbReference>
<dbReference type="PANTHER" id="PTHR46565:SF20">
    <property type="entry name" value="COLD SHOCK DOMAIN-CONTAINING PROTEIN 4"/>
    <property type="match status" value="1"/>
</dbReference>
<reference evidence="3 5" key="2">
    <citation type="submission" date="2018-03" db="EMBL/GenBank/DDBJ databases">
        <title>Genomic Encyclopedia of Archaeal and Bacterial Type Strains, Phase II (KMG-II): from individual species to whole genera.</title>
        <authorList>
            <person name="Goeker M."/>
        </authorList>
    </citation>
    <scope>NUCLEOTIDE SEQUENCE [LARGE SCALE GENOMIC DNA]</scope>
    <source>
        <strain evidence="3 5">DSM 25227</strain>
    </source>
</reference>
<dbReference type="Gene3D" id="2.40.50.140">
    <property type="entry name" value="Nucleic acid-binding proteins"/>
    <property type="match status" value="2"/>
</dbReference>
<dbReference type="Proteomes" id="UP000245839">
    <property type="component" value="Unassembled WGS sequence"/>
</dbReference>
<dbReference type="PANTHER" id="PTHR46565">
    <property type="entry name" value="COLD SHOCK DOMAIN PROTEIN 2"/>
    <property type="match status" value="1"/>
</dbReference>
<evidence type="ECO:0000256" key="1">
    <source>
        <dbReference type="SAM" id="MobiDB-lite"/>
    </source>
</evidence>
<protein>
    <submittedName>
        <fullName evidence="3">Cold shock CspA family protein</fullName>
    </submittedName>
    <submittedName>
        <fullName evidence="4">Cold shock protein, CspA family</fullName>
    </submittedName>
</protein>
<evidence type="ECO:0000313" key="5">
    <source>
        <dbReference type="Proteomes" id="UP000245839"/>
    </source>
</evidence>
<evidence type="ECO:0000313" key="3">
    <source>
        <dbReference type="EMBL" id="PWJ19351.1"/>
    </source>
</evidence>
<dbReference type="CDD" id="cd04458">
    <property type="entry name" value="CSP_CDS"/>
    <property type="match status" value="2"/>
</dbReference>
<evidence type="ECO:0000313" key="4">
    <source>
        <dbReference type="EMBL" id="SSA46013.1"/>
    </source>
</evidence>
<feature type="domain" description="Cold-shock" evidence="2">
    <location>
        <begin position="216"/>
        <end position="280"/>
    </location>
</feature>
<reference evidence="4 6" key="1">
    <citation type="submission" date="2016-10" db="EMBL/GenBank/DDBJ databases">
        <authorList>
            <person name="Cai Z."/>
        </authorList>
    </citation>
    <scope>NUCLEOTIDE SEQUENCE [LARGE SCALE GENOMIC DNA]</scope>
    <source>
        <strain evidence="4 6">DSM 25227</strain>
    </source>
</reference>
<accession>A0A2Y9C7L5</accession>
<dbReference type="SUPFAM" id="SSF50249">
    <property type="entry name" value="Nucleic acid-binding proteins"/>
    <property type="match status" value="2"/>
</dbReference>
<keyword evidence="5" id="KW-1185">Reference proteome</keyword>
<dbReference type="InterPro" id="IPR011129">
    <property type="entry name" value="CSD"/>
</dbReference>
<evidence type="ECO:0000259" key="2">
    <source>
        <dbReference type="SMART" id="SM00357"/>
    </source>
</evidence>
<dbReference type="Proteomes" id="UP000251571">
    <property type="component" value="Unassembled WGS sequence"/>
</dbReference>
<feature type="domain" description="Cold-shock" evidence="2">
    <location>
        <begin position="122"/>
        <end position="186"/>
    </location>
</feature>
<dbReference type="EMBL" id="UETC01000004">
    <property type="protein sequence ID" value="SSA46013.1"/>
    <property type="molecule type" value="Genomic_DNA"/>
</dbReference>
<dbReference type="InterPro" id="IPR012340">
    <property type="entry name" value="NA-bd_OB-fold"/>
</dbReference>
<proteinExistence type="predicted"/>
<dbReference type="GO" id="GO:0003676">
    <property type="term" value="F:nucleic acid binding"/>
    <property type="evidence" value="ECO:0007669"/>
    <property type="project" value="InterPro"/>
</dbReference>
<evidence type="ECO:0000313" key="6">
    <source>
        <dbReference type="Proteomes" id="UP000251571"/>
    </source>
</evidence>
<feature type="compositionally biased region" description="Basic and acidic residues" evidence="1">
    <location>
        <begin position="297"/>
        <end position="308"/>
    </location>
</feature>
<dbReference type="Pfam" id="PF00313">
    <property type="entry name" value="CSD"/>
    <property type="match status" value="2"/>
</dbReference>
<feature type="region of interest" description="Disordered" evidence="1">
    <location>
        <begin position="286"/>
        <end position="308"/>
    </location>
</feature>
<dbReference type="AlphaFoldDB" id="A0A2Y9C7L5"/>
<sequence>MAILIRAGGTLHFTRHGCLRQLWIRRMHRIVAKESENGPKVATVPAYCPVCNRASMSFSRSKTGTVNLAKCSPVIPLPRLARNAFSSMNNKGIAEDSASENRLQHCVPAIEFGREEEPRIVGGRIKWFDPERGFGFVQSEEVDCDILLHANVLSEFGQTSISSGSLVRILVQDRARGLQAVELISVKTPNPDGPVGTGHDLTDLTRPVDSSVPYLPARVKWFDHTKGFGFANTFRDDRDVFLHASVLQRFGLTKLAPAEAICLRAVDRENGRVAVEVRRWNFPPPTVAHSDATSLEGDSRSHQDEGKL</sequence>